<evidence type="ECO:0000313" key="1">
    <source>
        <dbReference type="EMBL" id="OCT52835.1"/>
    </source>
</evidence>
<proteinExistence type="predicted"/>
<keyword evidence="2" id="KW-1185">Reference proteome</keyword>
<accession>A0A1C1CWK3</accession>
<sequence>MLGTEAFRNDPDTATDRELASALQSNLKALILSLAILAATVPFSLAQENDGVTTASTERTFTAYATTAPTTTKTIRKCPFKVVVRPVSNCAPDANDAGVTKILDTTTHTTTSRVITTSPLRFTTVVPLTYLSTLNVTSTFRATTNTFSSNFTTTEYSTINTTSTEYINVTATTGTTLLTESVVTIPTPTGFVAVQDSAGNYNYNRTSKRGAETDEGVLLPRQDSGSSPDATFMSLISIVTRLAPQTTSTVFVTTTRTSTQRPAATVTSATTSTITNIIGVPDRPVNSTVISTFTTRENLTRAITVQAETTVATITTTQSNYTAIRTTYAACATNNLLGPRLSAGNYINRVVDNNRANVGLGTNATSSYECCTICQDATDSCDFAYFDNLATINKCTLYRSSTAAYANATCSHSQAGFFTANRTTENRFVVMNGPCGQLVQGNPNRASDT</sequence>
<name>A0A1C1CWK3_9EURO</name>
<dbReference type="EMBL" id="LGRB01000008">
    <property type="protein sequence ID" value="OCT52835.1"/>
    <property type="molecule type" value="Genomic_DNA"/>
</dbReference>
<dbReference type="VEuPathDB" id="FungiDB:G647_04179"/>
<organism evidence="1 2">
    <name type="scientific">Cladophialophora carrionii</name>
    <dbReference type="NCBI Taxonomy" id="86049"/>
    <lineage>
        <taxon>Eukaryota</taxon>
        <taxon>Fungi</taxon>
        <taxon>Dikarya</taxon>
        <taxon>Ascomycota</taxon>
        <taxon>Pezizomycotina</taxon>
        <taxon>Eurotiomycetes</taxon>
        <taxon>Chaetothyriomycetidae</taxon>
        <taxon>Chaetothyriales</taxon>
        <taxon>Herpotrichiellaceae</taxon>
        <taxon>Cladophialophora</taxon>
    </lineage>
</organism>
<dbReference type="STRING" id="86049.A0A1C1CWK3"/>
<protein>
    <recommendedName>
        <fullName evidence="3">Apple domain-containing protein</fullName>
    </recommendedName>
</protein>
<dbReference type="AlphaFoldDB" id="A0A1C1CWK3"/>
<evidence type="ECO:0000313" key="2">
    <source>
        <dbReference type="Proteomes" id="UP000094526"/>
    </source>
</evidence>
<gene>
    <name evidence="1" type="ORF">CLCR_10033</name>
</gene>
<dbReference type="OrthoDB" id="4160611at2759"/>
<comment type="caution">
    <text evidence="1">The sequence shown here is derived from an EMBL/GenBank/DDBJ whole genome shotgun (WGS) entry which is preliminary data.</text>
</comment>
<reference evidence="2" key="1">
    <citation type="submission" date="2015-07" db="EMBL/GenBank/DDBJ databases">
        <authorList>
            <person name="Teixeira M.M."/>
            <person name="Souza R.C."/>
            <person name="Almeida L.G."/>
            <person name="Vicente V.A."/>
            <person name="de Hoog S."/>
            <person name="Bocca A.L."/>
            <person name="de Almeida S.R."/>
            <person name="Vasconcelos A.T."/>
            <person name="Felipe M.S."/>
        </authorList>
    </citation>
    <scope>NUCLEOTIDE SEQUENCE [LARGE SCALE GENOMIC DNA]</scope>
    <source>
        <strain evidence="2">KSF</strain>
    </source>
</reference>
<evidence type="ECO:0008006" key="3">
    <source>
        <dbReference type="Google" id="ProtNLM"/>
    </source>
</evidence>
<dbReference type="Proteomes" id="UP000094526">
    <property type="component" value="Unassembled WGS sequence"/>
</dbReference>
<dbReference type="VEuPathDB" id="FungiDB:CLCR_10033"/>
<dbReference type="eggNOG" id="ENOG502STK8">
    <property type="taxonomic scope" value="Eukaryota"/>
</dbReference>